<keyword evidence="2" id="KW-1185">Reference proteome</keyword>
<accession>A0ACB7HKX4</accession>
<comment type="caution">
    <text evidence="1">The sequence shown here is derived from an EMBL/GenBank/DDBJ whole genome shotgun (WGS) entry which is preliminary data.</text>
</comment>
<protein>
    <submittedName>
        <fullName evidence="1">Uncharacterized protein</fullName>
    </submittedName>
</protein>
<gene>
    <name evidence="1" type="ORF">MANES_07G135801v8</name>
</gene>
<reference evidence="2" key="1">
    <citation type="journal article" date="2016" name="Nat. Biotechnol.">
        <title>Sequencing wild and cultivated cassava and related species reveals extensive interspecific hybridization and genetic diversity.</title>
        <authorList>
            <person name="Bredeson J.V."/>
            <person name="Lyons J.B."/>
            <person name="Prochnik S.E."/>
            <person name="Wu G.A."/>
            <person name="Ha C.M."/>
            <person name="Edsinger-Gonzales E."/>
            <person name="Grimwood J."/>
            <person name="Schmutz J."/>
            <person name="Rabbi I.Y."/>
            <person name="Egesi C."/>
            <person name="Nauluvula P."/>
            <person name="Lebot V."/>
            <person name="Ndunguru J."/>
            <person name="Mkamilo G."/>
            <person name="Bart R.S."/>
            <person name="Setter T.L."/>
            <person name="Gleadow R.M."/>
            <person name="Kulakow P."/>
            <person name="Ferguson M.E."/>
            <person name="Rounsley S."/>
            <person name="Rokhsar D.S."/>
        </authorList>
    </citation>
    <scope>NUCLEOTIDE SEQUENCE [LARGE SCALE GENOMIC DNA]</scope>
    <source>
        <strain evidence="2">cv. AM560-2</strain>
    </source>
</reference>
<proteinExistence type="predicted"/>
<evidence type="ECO:0000313" key="2">
    <source>
        <dbReference type="Proteomes" id="UP000091857"/>
    </source>
</evidence>
<dbReference type="Proteomes" id="UP000091857">
    <property type="component" value="Chromosome 7"/>
</dbReference>
<dbReference type="EMBL" id="CM004393">
    <property type="protein sequence ID" value="KAG8651506.1"/>
    <property type="molecule type" value="Genomic_DNA"/>
</dbReference>
<name>A0ACB7HKX4_MANES</name>
<organism evidence="1 2">
    <name type="scientific">Manihot esculenta</name>
    <name type="common">Cassava</name>
    <name type="synonym">Jatropha manihot</name>
    <dbReference type="NCBI Taxonomy" id="3983"/>
    <lineage>
        <taxon>Eukaryota</taxon>
        <taxon>Viridiplantae</taxon>
        <taxon>Streptophyta</taxon>
        <taxon>Embryophyta</taxon>
        <taxon>Tracheophyta</taxon>
        <taxon>Spermatophyta</taxon>
        <taxon>Magnoliopsida</taxon>
        <taxon>eudicotyledons</taxon>
        <taxon>Gunneridae</taxon>
        <taxon>Pentapetalae</taxon>
        <taxon>rosids</taxon>
        <taxon>fabids</taxon>
        <taxon>Malpighiales</taxon>
        <taxon>Euphorbiaceae</taxon>
        <taxon>Crotonoideae</taxon>
        <taxon>Manihoteae</taxon>
        <taxon>Manihot</taxon>
    </lineage>
</organism>
<evidence type="ECO:0000313" key="1">
    <source>
        <dbReference type="EMBL" id="KAG8651506.1"/>
    </source>
</evidence>
<sequence length="225" mass="26392">MSKFLTSSEEFDLEQIKLEWRLENEEMARFIKNCGGRRAFAIRNGSSDKECNIPWFVIGFLCYFFRRFFFILSNNAFRIFDNNYPLVSIFPLISILFPMYYFMVVYHICDIGPVVDYHEMGRGRKTAMVVISSCAALILRLLLEDIYYGYMLVTVTAELQAYFQLLYSPRDHSFWDVFFVASLQIIIINLKDGNILIFISALLLIGKLLLEKFRSYSTPISKKED</sequence>